<evidence type="ECO:0008006" key="4">
    <source>
        <dbReference type="Google" id="ProtNLM"/>
    </source>
</evidence>
<evidence type="ECO:0000256" key="1">
    <source>
        <dbReference type="SAM" id="MobiDB-lite"/>
    </source>
</evidence>
<keyword evidence="3" id="KW-1185">Reference proteome</keyword>
<feature type="region of interest" description="Disordered" evidence="1">
    <location>
        <begin position="64"/>
        <end position="123"/>
    </location>
</feature>
<dbReference type="Proteomes" id="UP001595767">
    <property type="component" value="Unassembled WGS sequence"/>
</dbReference>
<feature type="compositionally biased region" description="Basic residues" evidence="1">
    <location>
        <begin position="66"/>
        <end position="76"/>
    </location>
</feature>
<gene>
    <name evidence="2" type="ORF">ACFOW8_20945</name>
</gene>
<sequence length="123" mass="13703">MKRDTTRKPARGPWLARWDDRCRHCNEPIKAQSPVEWSRGRILHKACADAVHLTTRIADPAAARAAAHRKARKQGRRANQAEVRAAVAEATRNRDAILRGATFRAGSNPEAPTAPRRRAKAAR</sequence>
<evidence type="ECO:0000313" key="3">
    <source>
        <dbReference type="Proteomes" id="UP001595767"/>
    </source>
</evidence>
<evidence type="ECO:0000313" key="2">
    <source>
        <dbReference type="EMBL" id="MFC4127401.1"/>
    </source>
</evidence>
<reference evidence="3" key="1">
    <citation type="journal article" date="2019" name="Int. J. Syst. Evol. Microbiol.">
        <title>The Global Catalogue of Microorganisms (GCM) 10K type strain sequencing project: providing services to taxonomists for standard genome sequencing and annotation.</title>
        <authorList>
            <consortium name="The Broad Institute Genomics Platform"/>
            <consortium name="The Broad Institute Genome Sequencing Center for Infectious Disease"/>
            <person name="Wu L."/>
            <person name="Ma J."/>
        </authorList>
    </citation>
    <scope>NUCLEOTIDE SEQUENCE [LARGE SCALE GENOMIC DNA]</scope>
    <source>
        <strain evidence="3">CGMCC 4.7204</strain>
    </source>
</reference>
<protein>
    <recommendedName>
        <fullName evidence="4">Lsr2 protein</fullName>
    </recommendedName>
</protein>
<comment type="caution">
    <text evidence="2">The sequence shown here is derived from an EMBL/GenBank/DDBJ whole genome shotgun (WGS) entry which is preliminary data.</text>
</comment>
<accession>A0ABV8LA60</accession>
<dbReference type="EMBL" id="JBHSBA010000014">
    <property type="protein sequence ID" value="MFC4127401.1"/>
    <property type="molecule type" value="Genomic_DNA"/>
</dbReference>
<dbReference type="RefSeq" id="WP_378552761.1">
    <property type="nucleotide sequence ID" value="NZ_JBHSBA010000014.1"/>
</dbReference>
<organism evidence="2 3">
    <name type="scientific">Nocardia rhizosphaerae</name>
    <dbReference type="NCBI Taxonomy" id="1691571"/>
    <lineage>
        <taxon>Bacteria</taxon>
        <taxon>Bacillati</taxon>
        <taxon>Actinomycetota</taxon>
        <taxon>Actinomycetes</taxon>
        <taxon>Mycobacteriales</taxon>
        <taxon>Nocardiaceae</taxon>
        <taxon>Nocardia</taxon>
    </lineage>
</organism>
<name>A0ABV8LA60_9NOCA</name>
<proteinExistence type="predicted"/>
<feature type="compositionally biased region" description="Low complexity" evidence="1">
    <location>
        <begin position="77"/>
        <end position="90"/>
    </location>
</feature>